<dbReference type="STRING" id="411467.BACCAP_00359"/>
<protein>
    <submittedName>
        <fullName evidence="1">Uncharacterized protein</fullName>
    </submittedName>
</protein>
<keyword evidence="2" id="KW-1185">Reference proteome</keyword>
<comment type="caution">
    <text evidence="1">The sequence shown here is derived from an EMBL/GenBank/DDBJ whole genome shotgun (WGS) entry which is preliminary data.</text>
</comment>
<reference evidence="1 2" key="1">
    <citation type="submission" date="2007-04" db="EMBL/GenBank/DDBJ databases">
        <authorList>
            <person name="Fulton L."/>
            <person name="Clifton S."/>
            <person name="Fulton B."/>
            <person name="Xu J."/>
            <person name="Minx P."/>
            <person name="Pepin K.H."/>
            <person name="Johnson M."/>
            <person name="Thiruvilangam P."/>
            <person name="Bhonagiri V."/>
            <person name="Nash W.E."/>
            <person name="Mardis E.R."/>
            <person name="Wilson R.K."/>
        </authorList>
    </citation>
    <scope>NUCLEOTIDE SEQUENCE [LARGE SCALE GENOMIC DNA]</scope>
    <source>
        <strain evidence="1 2">ATCC 29799</strain>
    </source>
</reference>
<dbReference type="EMBL" id="AAXG02000004">
    <property type="protein sequence ID" value="EDN01694.1"/>
    <property type="molecule type" value="Genomic_DNA"/>
</dbReference>
<dbReference type="Proteomes" id="UP000003639">
    <property type="component" value="Unassembled WGS sequence"/>
</dbReference>
<dbReference type="AlphaFoldDB" id="A6NQ89"/>
<organism evidence="1 2">
    <name type="scientific">Pseudoflavonifractor capillosus ATCC 29799</name>
    <dbReference type="NCBI Taxonomy" id="411467"/>
    <lineage>
        <taxon>Bacteria</taxon>
        <taxon>Bacillati</taxon>
        <taxon>Bacillota</taxon>
        <taxon>Clostridia</taxon>
        <taxon>Eubacteriales</taxon>
        <taxon>Oscillospiraceae</taxon>
        <taxon>Pseudoflavonifractor</taxon>
    </lineage>
</organism>
<sequence>MMSGFLSETVRVFCRLCSAGITGGDAAGSPGGLFVSAVIHRAVFWYVKMEGNPHF</sequence>
<reference evidence="1 2" key="2">
    <citation type="submission" date="2007-06" db="EMBL/GenBank/DDBJ databases">
        <title>Draft genome sequence of Pseudoflavonifractor capillosus ATCC 29799.</title>
        <authorList>
            <person name="Sudarsanam P."/>
            <person name="Ley R."/>
            <person name="Guruge J."/>
            <person name="Turnbaugh P.J."/>
            <person name="Mahowald M."/>
            <person name="Liep D."/>
            <person name="Gordon J."/>
        </authorList>
    </citation>
    <scope>NUCLEOTIDE SEQUENCE [LARGE SCALE GENOMIC DNA]</scope>
    <source>
        <strain evidence="1 2">ATCC 29799</strain>
    </source>
</reference>
<accession>A6NQ89</accession>
<evidence type="ECO:0000313" key="1">
    <source>
        <dbReference type="EMBL" id="EDN01694.1"/>
    </source>
</evidence>
<evidence type="ECO:0000313" key="2">
    <source>
        <dbReference type="Proteomes" id="UP000003639"/>
    </source>
</evidence>
<proteinExistence type="predicted"/>
<name>A6NQ89_9FIRM</name>
<gene>
    <name evidence="1" type="ORF">BACCAP_00359</name>
</gene>